<reference evidence="1 2" key="1">
    <citation type="journal article" date="2014" name="Genome Announc.">
        <title>Draft genome sequences of the altered schaedler flora, a defined bacterial community from gnotobiotic mice.</title>
        <authorList>
            <person name="Wannemuehler M.J."/>
            <person name="Overstreet A.M."/>
            <person name="Ward D.V."/>
            <person name="Phillips G.J."/>
        </authorList>
    </citation>
    <scope>NUCLEOTIDE SEQUENCE [LARGE SCALE GENOMIC DNA]</scope>
    <source>
        <strain evidence="1 2">ASF492</strain>
    </source>
</reference>
<dbReference type="Proteomes" id="UP000012589">
    <property type="component" value="Unassembled WGS sequence"/>
</dbReference>
<keyword evidence="2" id="KW-1185">Reference proteome</keyword>
<evidence type="ECO:0000313" key="2">
    <source>
        <dbReference type="Proteomes" id="UP000012589"/>
    </source>
</evidence>
<dbReference type="eggNOG" id="ENOG5032UZU">
    <property type="taxonomic scope" value="Bacteria"/>
</dbReference>
<gene>
    <name evidence="1" type="ORF">C823_01778</name>
</gene>
<dbReference type="EMBL" id="AQFT01000057">
    <property type="protein sequence ID" value="EMZ28751.1"/>
    <property type="molecule type" value="Genomic_DNA"/>
</dbReference>
<dbReference type="AlphaFoldDB" id="N2AL07"/>
<comment type="caution">
    <text evidence="1">The sequence shown here is derived from an EMBL/GenBank/DDBJ whole genome shotgun (WGS) entry which is preliminary data.</text>
</comment>
<sequence>MNDTKIQWHPAFIAAMNLEMADCRDSLRFDREYNLNVKPLVIDLLITKNQTDISINNEIGCIFRGHNIVEYKDPVDSLNIDVFFKTEGYACLYKSYGKTVDAIAENDITMTFVRENKPSGLFAYFQEHGYQVSNPFKGVYYITGNILFPAQI</sequence>
<name>N2AL07_9FIRM</name>
<evidence type="ECO:0000313" key="1">
    <source>
        <dbReference type="EMBL" id="EMZ28751.1"/>
    </source>
</evidence>
<dbReference type="HOGENOM" id="CLU_1969507_0_0_9"/>
<accession>N2AL07</accession>
<proteinExistence type="predicted"/>
<protein>
    <submittedName>
        <fullName evidence="1">Uncharacterized protein</fullName>
    </submittedName>
</protein>
<feature type="non-terminal residue" evidence="1">
    <location>
        <position position="152"/>
    </location>
</feature>
<organism evidence="1 2">
    <name type="scientific">Eubacterium plexicaudatum ASF492</name>
    <dbReference type="NCBI Taxonomy" id="1235802"/>
    <lineage>
        <taxon>Bacteria</taxon>
        <taxon>Bacillati</taxon>
        <taxon>Bacillota</taxon>
        <taxon>Clostridia</taxon>
        <taxon>Eubacteriales</taxon>
        <taxon>Eubacteriaceae</taxon>
        <taxon>Eubacterium</taxon>
    </lineage>
</organism>